<accession>A0AAN8JJG5</accession>
<name>A0AAN8JJG5_PATCE</name>
<dbReference type="PANTHER" id="PTHR46569:SF1">
    <property type="entry name" value="E3 UBIQUITIN-PROTEIN LIGASE RFWD3-RELATED"/>
    <property type="match status" value="1"/>
</dbReference>
<dbReference type="InterPro" id="IPR052639">
    <property type="entry name" value="TRAIP_ubiq-protein_ligase"/>
</dbReference>
<evidence type="ECO:0000256" key="4">
    <source>
        <dbReference type="SAM" id="Coils"/>
    </source>
</evidence>
<dbReference type="InterPro" id="IPR013083">
    <property type="entry name" value="Znf_RING/FYVE/PHD"/>
</dbReference>
<keyword evidence="1 3" id="KW-0479">Metal-binding</keyword>
<keyword evidence="4" id="KW-0175">Coiled coil</keyword>
<dbReference type="GO" id="GO:0061630">
    <property type="term" value="F:ubiquitin protein ligase activity"/>
    <property type="evidence" value="ECO:0007669"/>
    <property type="project" value="TreeGrafter"/>
</dbReference>
<evidence type="ECO:0000256" key="2">
    <source>
        <dbReference type="ARBA" id="ARBA00022833"/>
    </source>
</evidence>
<keyword evidence="1 3" id="KW-0863">Zinc-finger</keyword>
<dbReference type="SUPFAM" id="SSF57850">
    <property type="entry name" value="RING/U-box"/>
    <property type="match status" value="1"/>
</dbReference>
<evidence type="ECO:0000313" key="6">
    <source>
        <dbReference type="EMBL" id="KAK6174923.1"/>
    </source>
</evidence>
<gene>
    <name evidence="6" type="ORF">SNE40_013481</name>
</gene>
<dbReference type="Pfam" id="PF13639">
    <property type="entry name" value="zf-RING_2"/>
    <property type="match status" value="1"/>
</dbReference>
<comment type="caution">
    <text evidence="6">The sequence shown here is derived from an EMBL/GenBank/DDBJ whole genome shotgun (WGS) entry which is preliminary data.</text>
</comment>
<dbReference type="Gene3D" id="3.30.40.10">
    <property type="entry name" value="Zinc/RING finger domain, C3HC4 (zinc finger)"/>
    <property type="match status" value="1"/>
</dbReference>
<evidence type="ECO:0000259" key="5">
    <source>
        <dbReference type="PROSITE" id="PS50089"/>
    </source>
</evidence>
<sequence>MRAQCCICADLFENNPTVNIAAAPCGHTFHETCLMRWLDTSATCPSCRKHCNRKQVIAKLFFDGDEIEETREVDPSKLVNQVSDLKATVRQRDKEKSELIESKVLLQNQVQDVMIEKEVLKKELKQEKNTNSSLKKQISTYEGQQKLYRTEQDEYRKATKTLKDLQHLQVMLSGCESDALEILHQNGEGSSKQLSRYCAILKREYEQCKQDKKLYKDQIDKLRRELVTKDRILKDKTQENSTLTEHLNRSEEDLKNTEKEKELLRHKLRHLRKAVRSPTGATASSSFIETLTEESPLTHANITTPVKDSNTRLFEEKGALTPDLFDTPNTQTKHHCSDNNMKYVRIVSASENQPSKRQRTEKQEINDLKTLGSLNIFKKKNGPGSFSSTIQKGYDGLGGHTSFTKPLGPLGVKNTLVKKKKTTSTGVKMFAKNPPLPSLDNFIEID</sequence>
<dbReference type="InterPro" id="IPR001841">
    <property type="entry name" value="Znf_RING"/>
</dbReference>
<dbReference type="GO" id="GO:0005634">
    <property type="term" value="C:nucleus"/>
    <property type="evidence" value="ECO:0007669"/>
    <property type="project" value="TreeGrafter"/>
</dbReference>
<feature type="domain" description="RING-type" evidence="5">
    <location>
        <begin position="5"/>
        <end position="48"/>
    </location>
</feature>
<evidence type="ECO:0000313" key="7">
    <source>
        <dbReference type="Proteomes" id="UP001347796"/>
    </source>
</evidence>
<reference evidence="6 7" key="1">
    <citation type="submission" date="2024-01" db="EMBL/GenBank/DDBJ databases">
        <title>The genome of the rayed Mediterranean limpet Patella caerulea (Linnaeus, 1758).</title>
        <authorList>
            <person name="Anh-Thu Weber A."/>
            <person name="Halstead-Nussloch G."/>
        </authorList>
    </citation>
    <scope>NUCLEOTIDE SEQUENCE [LARGE SCALE GENOMIC DNA]</scope>
    <source>
        <strain evidence="6">AATW-2023a</strain>
        <tissue evidence="6">Whole specimen</tissue>
    </source>
</reference>
<evidence type="ECO:0000256" key="3">
    <source>
        <dbReference type="PROSITE-ProRule" id="PRU00175"/>
    </source>
</evidence>
<dbReference type="GO" id="GO:0016567">
    <property type="term" value="P:protein ubiquitination"/>
    <property type="evidence" value="ECO:0007669"/>
    <property type="project" value="TreeGrafter"/>
</dbReference>
<dbReference type="Proteomes" id="UP001347796">
    <property type="component" value="Unassembled WGS sequence"/>
</dbReference>
<dbReference type="SMART" id="SM00184">
    <property type="entry name" value="RING"/>
    <property type="match status" value="1"/>
</dbReference>
<dbReference type="PROSITE" id="PS50089">
    <property type="entry name" value="ZF_RING_2"/>
    <property type="match status" value="1"/>
</dbReference>
<dbReference type="GO" id="GO:0008270">
    <property type="term" value="F:zinc ion binding"/>
    <property type="evidence" value="ECO:0007669"/>
    <property type="project" value="UniProtKB-KW"/>
</dbReference>
<dbReference type="GO" id="GO:0090734">
    <property type="term" value="C:site of DNA damage"/>
    <property type="evidence" value="ECO:0007669"/>
    <property type="project" value="TreeGrafter"/>
</dbReference>
<keyword evidence="2" id="KW-0862">Zinc</keyword>
<feature type="coiled-coil region" evidence="4">
    <location>
        <begin position="103"/>
        <end position="168"/>
    </location>
</feature>
<protein>
    <recommendedName>
        <fullName evidence="5">RING-type domain-containing protein</fullName>
    </recommendedName>
</protein>
<dbReference type="AlphaFoldDB" id="A0AAN8JJG5"/>
<feature type="coiled-coil region" evidence="4">
    <location>
        <begin position="198"/>
        <end position="274"/>
    </location>
</feature>
<keyword evidence="7" id="KW-1185">Reference proteome</keyword>
<dbReference type="EMBL" id="JAZGQO010000010">
    <property type="protein sequence ID" value="KAK6174923.1"/>
    <property type="molecule type" value="Genomic_DNA"/>
</dbReference>
<organism evidence="6 7">
    <name type="scientific">Patella caerulea</name>
    <name type="common">Rayed Mediterranean limpet</name>
    <dbReference type="NCBI Taxonomy" id="87958"/>
    <lineage>
        <taxon>Eukaryota</taxon>
        <taxon>Metazoa</taxon>
        <taxon>Spiralia</taxon>
        <taxon>Lophotrochozoa</taxon>
        <taxon>Mollusca</taxon>
        <taxon>Gastropoda</taxon>
        <taxon>Patellogastropoda</taxon>
        <taxon>Patelloidea</taxon>
        <taxon>Patellidae</taxon>
        <taxon>Patella</taxon>
    </lineage>
</organism>
<dbReference type="PANTHER" id="PTHR46569">
    <property type="entry name" value="E3 UBIQUITIN-PROTEIN LIGASE TRAIP"/>
    <property type="match status" value="1"/>
</dbReference>
<dbReference type="GO" id="GO:0031297">
    <property type="term" value="P:replication fork processing"/>
    <property type="evidence" value="ECO:0007669"/>
    <property type="project" value="TreeGrafter"/>
</dbReference>
<proteinExistence type="predicted"/>
<evidence type="ECO:0000256" key="1">
    <source>
        <dbReference type="ARBA" id="ARBA00022771"/>
    </source>
</evidence>